<dbReference type="Proteomes" id="UP001176940">
    <property type="component" value="Unassembled WGS sequence"/>
</dbReference>
<dbReference type="Gene3D" id="3.40.50.1970">
    <property type="match status" value="1"/>
</dbReference>
<protein>
    <recommendedName>
        <fullName evidence="7">PurE domain-containing protein</fullName>
    </recommendedName>
</protein>
<comment type="caution">
    <text evidence="8">The sequence shown here is derived from an EMBL/GenBank/DDBJ whole genome shotgun (WGS) entry which is preliminary data.</text>
</comment>
<proteinExistence type="predicted"/>
<name>A0ABN9LML5_9NEOB</name>
<dbReference type="SUPFAM" id="SSF52255">
    <property type="entry name" value="N5-CAIR mutase (phosphoribosylaminoimidazole carboxylase, PurE)"/>
    <property type="match status" value="1"/>
</dbReference>
<dbReference type="PANTHER" id="PTHR43599">
    <property type="entry name" value="MULTIFUNCTIONAL PROTEIN ADE2"/>
    <property type="match status" value="1"/>
</dbReference>
<evidence type="ECO:0000256" key="3">
    <source>
        <dbReference type="ARBA" id="ARBA00022598"/>
    </source>
</evidence>
<keyword evidence="6" id="KW-0067">ATP-binding</keyword>
<dbReference type="InterPro" id="IPR000031">
    <property type="entry name" value="PurE_dom"/>
</dbReference>
<dbReference type="InterPro" id="IPR050089">
    <property type="entry name" value="SAICAR_synthetase"/>
</dbReference>
<evidence type="ECO:0000256" key="4">
    <source>
        <dbReference type="ARBA" id="ARBA00022741"/>
    </source>
</evidence>
<reference evidence="8" key="1">
    <citation type="submission" date="2023-07" db="EMBL/GenBank/DDBJ databases">
        <authorList>
            <person name="Stuckert A."/>
        </authorList>
    </citation>
    <scope>NUCLEOTIDE SEQUENCE</scope>
</reference>
<evidence type="ECO:0000259" key="7">
    <source>
        <dbReference type="SMART" id="SM01001"/>
    </source>
</evidence>
<keyword evidence="9" id="KW-1185">Reference proteome</keyword>
<dbReference type="SMART" id="SM01001">
    <property type="entry name" value="AIRC"/>
    <property type="match status" value="1"/>
</dbReference>
<feature type="domain" description="PurE" evidence="7">
    <location>
        <begin position="588"/>
        <end position="735"/>
    </location>
</feature>
<comment type="pathway">
    <text evidence="2">Purine metabolism; IMP biosynthesis via de novo pathway; 5-amino-1-(5-phospho-D-ribosyl)imidazole-4-carboxylate from 5-amino-1-(5-phospho-D-ribosyl)imidazole (carboxylase route): step 1/1.</text>
</comment>
<keyword evidence="3" id="KW-0436">Ligase</keyword>
<dbReference type="PANTHER" id="PTHR43599:SF11">
    <property type="entry name" value="BIFUNCTIONAL PHOSPHORIBOSYLAMINOIMIDAZOLE CARBOXYLASE_PHOSPHORIBOSYLAMINOIMIDAZOLE SUCCINOCARBOXAMIDE SYNTHETASE"/>
    <property type="match status" value="1"/>
</dbReference>
<evidence type="ECO:0000256" key="2">
    <source>
        <dbReference type="ARBA" id="ARBA00004747"/>
    </source>
</evidence>
<dbReference type="InterPro" id="IPR028923">
    <property type="entry name" value="SAICAR_synt/ADE2_N"/>
</dbReference>
<gene>
    <name evidence="8" type="ORF">RIMI_LOCUS9675149</name>
</gene>
<evidence type="ECO:0000256" key="6">
    <source>
        <dbReference type="ARBA" id="ARBA00022840"/>
    </source>
</evidence>
<dbReference type="EMBL" id="CAUEEQ010020267">
    <property type="protein sequence ID" value="CAJ0942648.1"/>
    <property type="molecule type" value="Genomic_DNA"/>
</dbReference>
<evidence type="ECO:0000256" key="1">
    <source>
        <dbReference type="ARBA" id="ARBA00004672"/>
    </source>
</evidence>
<organism evidence="8 9">
    <name type="scientific">Ranitomeya imitator</name>
    <name type="common">mimic poison frog</name>
    <dbReference type="NCBI Taxonomy" id="111125"/>
    <lineage>
        <taxon>Eukaryota</taxon>
        <taxon>Metazoa</taxon>
        <taxon>Chordata</taxon>
        <taxon>Craniata</taxon>
        <taxon>Vertebrata</taxon>
        <taxon>Euteleostomi</taxon>
        <taxon>Amphibia</taxon>
        <taxon>Batrachia</taxon>
        <taxon>Anura</taxon>
        <taxon>Neobatrachia</taxon>
        <taxon>Hyloidea</taxon>
        <taxon>Dendrobatidae</taxon>
        <taxon>Dendrobatinae</taxon>
        <taxon>Ranitomeya</taxon>
    </lineage>
</organism>
<dbReference type="SUPFAM" id="SSF56104">
    <property type="entry name" value="SAICAR synthase-like"/>
    <property type="match status" value="1"/>
</dbReference>
<comment type="pathway">
    <text evidence="1">Purine metabolism; IMP biosynthesis via de novo pathway; 5-amino-1-(5-phospho-D-ribosyl)imidazole-4-carboxamide from 5-amino-1-(5-phospho-D-ribosyl)imidazole-4-carboxylate: step 1/2.</text>
</comment>
<evidence type="ECO:0000313" key="8">
    <source>
        <dbReference type="EMBL" id="CAJ0942648.1"/>
    </source>
</evidence>
<accession>A0ABN9LML5</accession>
<dbReference type="Pfam" id="PF01259">
    <property type="entry name" value="SAICAR_synt"/>
    <property type="match status" value="1"/>
</dbReference>
<keyword evidence="4" id="KW-0547">Nucleotide-binding</keyword>
<keyword evidence="5" id="KW-0658">Purine biosynthesis</keyword>
<evidence type="ECO:0000256" key="5">
    <source>
        <dbReference type="ARBA" id="ARBA00022755"/>
    </source>
</evidence>
<sequence length="747" mass="83988">MFLPINMGLQDTVTPEATFIFYIYLEADENIVDGNEAQVITLRNKRKLSLKENHLPLKKLLADHIPSSDPLEFSLENQATEEEAEGQNFIDHQGNYQYMKDQSEQHRYDPQTRLPGHGLFNRLSQRSRLTPGKRRKVCKVIICLPAEYPEYNGTYQVPRGKERERDRLAMLGLVAKIFIQPSWNFENFRTEVITLFRQYFSCSDEEFSFNFLQCLPGNRTLIKPNVSATFKWSGIAILGLATQSSLYIRTPHALAAPAKVEDFSDGTPVPPEQAFPAPRDAPLTAPCIAILRDDDVAVSRDRYVIISRDRNALLGPERASSIGKRFAWIRGPTEVEGLRFAEEPYQEITKEMCTDPHQPGDSLIEPTERISTGTPATMSRADGKCFNMTNNFIFKMLREAGIKTALVRKVSENRHDTCGCELIPLIWGCWRIATGMYLTRHPDTEGRRLYPPRVEIFYKDDVLEEVVCSKEELLASEMNCAGHIIGQSEMDIINHSMVAMFEILEKACLASDFVLVNMKFLGADTISQCAVLSWLWKIKLPVQFGVDLDSKEIVLADIIDYNCWHQNQLEDVSQQHGQQNWLSPRGQGKVVVLMESVSYLVHGEKIKASCAKYSIPCELRVSSAYTGPMETLDIKSQYEGVGTPTVFITVTGRSNGLASVLSANTAYPVIHCPAVTSDWSAQDVCSALNVPENLGFCTVLSPDAAAQFSAHILGLSNCQLWSKLRSCTLNKWISVKQADEKLRDCSI</sequence>
<dbReference type="Gene3D" id="3.30.470.20">
    <property type="entry name" value="ATP-grasp fold, B domain"/>
    <property type="match status" value="1"/>
</dbReference>
<evidence type="ECO:0000313" key="9">
    <source>
        <dbReference type="Proteomes" id="UP001176940"/>
    </source>
</evidence>
<dbReference type="Pfam" id="PF00731">
    <property type="entry name" value="AIRC"/>
    <property type="match status" value="1"/>
</dbReference>